<dbReference type="RefSeq" id="WP_121854150.1">
    <property type="nucleotide sequence ID" value="NZ_CP037952.1"/>
</dbReference>
<evidence type="ECO:0000313" key="2">
    <source>
        <dbReference type="EMBL" id="RJY11330.1"/>
    </source>
</evidence>
<feature type="compositionally biased region" description="Low complexity" evidence="1">
    <location>
        <begin position="237"/>
        <end position="258"/>
    </location>
</feature>
<evidence type="ECO:0000313" key="3">
    <source>
        <dbReference type="Proteomes" id="UP000273022"/>
    </source>
</evidence>
<organism evidence="2 3">
    <name type="scientific">Parashewanella spongiae</name>
    <dbReference type="NCBI Taxonomy" id="342950"/>
    <lineage>
        <taxon>Bacteria</taxon>
        <taxon>Pseudomonadati</taxon>
        <taxon>Pseudomonadota</taxon>
        <taxon>Gammaproteobacteria</taxon>
        <taxon>Alteromonadales</taxon>
        <taxon>Shewanellaceae</taxon>
        <taxon>Parashewanella</taxon>
    </lineage>
</organism>
<accession>A0A3A6U560</accession>
<gene>
    <name evidence="2" type="ORF">D5R81_13420</name>
</gene>
<protein>
    <submittedName>
        <fullName evidence="2">Uncharacterized protein</fullName>
    </submittedName>
</protein>
<keyword evidence="3" id="KW-1185">Reference proteome</keyword>
<proteinExistence type="predicted"/>
<feature type="region of interest" description="Disordered" evidence="1">
    <location>
        <begin position="236"/>
        <end position="289"/>
    </location>
</feature>
<dbReference type="Proteomes" id="UP000273022">
    <property type="component" value="Unassembled WGS sequence"/>
</dbReference>
<name>A0A3A6U560_9GAMM</name>
<dbReference type="EMBL" id="QYYH01000086">
    <property type="protein sequence ID" value="RJY11330.1"/>
    <property type="molecule type" value="Genomic_DNA"/>
</dbReference>
<sequence length="649" mass="74483">MMNSATKDLTEVFAPSFSDELKFSFELIKRNFSVTEREIFDKLFESNNFQQLKLSEQVSTFINEVKKLPLEQQEKFKYQLNNGDKNTWKLMISYEGMKACWCELEVSDQDEEREYIQIKLFAEQIASTLNQLCADTSAQTLFSERELQQLVCSMIENDANFPLSKLADRKTMLILSEVGVFDTNLAAICSEYVSEQNKHMSQIELERQKKYAGKVREKQNLLNEYDDVFMDEVSVHSMSRSRTSTMNSSNTSNSTGSGESQKSPQDHNNESIESPSLVRNPVGETEVPRGWEDYAENRELTNLTLAEMDAQTLKSQVQRALVAVNDYKTFEALTIQQIVKDNKHIRKGELLSALDNHTFCSDALVDITSGGAESAEKEYWKHGFFLRKSSKSRSMRNSDDLFKVTFVRLENSVDEMSLFVRNEMLFLKRNFDETSSDFFQIVDRASAKSESIDSINQNDAVNNKATRQESVSHDARQKAERKKVTLENIHSKRKLLLENKSKIEAELGRKGKTEKIQLESIENELAMLTVIEERLMKSSEDLSSKKTDIAPRDERAQLQQWAKGQQNKNGERNLVADFQVLKVNARSLRGFIQTFYHRQLSDMVTSLANKSSLLLKKHLQHSEIQTELRQVSVGNTNLYQICLNCLLLA</sequence>
<comment type="caution">
    <text evidence="2">The sequence shown here is derived from an EMBL/GenBank/DDBJ whole genome shotgun (WGS) entry which is preliminary data.</text>
</comment>
<dbReference type="AlphaFoldDB" id="A0A3A6U560"/>
<evidence type="ECO:0000256" key="1">
    <source>
        <dbReference type="SAM" id="MobiDB-lite"/>
    </source>
</evidence>
<reference evidence="2 3" key="1">
    <citation type="submission" date="2018-09" db="EMBL/GenBank/DDBJ databases">
        <title>Phylogeny of the Shewanellaceae, and recommendation for two new genera, Pseudoshewanella and Parashewanella.</title>
        <authorList>
            <person name="Wang G."/>
        </authorList>
    </citation>
    <scope>NUCLEOTIDE SEQUENCE [LARGE SCALE GENOMIC DNA]</scope>
    <source>
        <strain evidence="2 3">KCTC 22492</strain>
    </source>
</reference>